<protein>
    <submittedName>
        <fullName evidence="5">ATP-dependent helicase</fullName>
    </submittedName>
</protein>
<evidence type="ECO:0000259" key="4">
    <source>
        <dbReference type="PROSITE" id="PS51194"/>
    </source>
</evidence>
<feature type="domain" description="Helicase ATP-binding" evidence="3">
    <location>
        <begin position="472"/>
        <end position="677"/>
    </location>
</feature>
<dbReference type="InterPro" id="IPR027417">
    <property type="entry name" value="P-loop_NTPase"/>
</dbReference>
<dbReference type="Pfam" id="PF00271">
    <property type="entry name" value="Helicase_C"/>
    <property type="match status" value="1"/>
</dbReference>
<evidence type="ECO:0000313" key="6">
    <source>
        <dbReference type="Proteomes" id="UP000251800"/>
    </source>
</evidence>
<dbReference type="Gene3D" id="3.40.50.300">
    <property type="entry name" value="P-loop containing nucleotide triphosphate hydrolases"/>
    <property type="match status" value="1"/>
</dbReference>
<dbReference type="InterPro" id="IPR050496">
    <property type="entry name" value="SNF2_RAD54_helicase_repair"/>
</dbReference>
<evidence type="ECO:0000259" key="3">
    <source>
        <dbReference type="PROSITE" id="PS51192"/>
    </source>
</evidence>
<dbReference type="GO" id="GO:0005524">
    <property type="term" value="F:ATP binding"/>
    <property type="evidence" value="ECO:0007669"/>
    <property type="project" value="InterPro"/>
</dbReference>
<dbReference type="OrthoDB" id="9760715at2"/>
<dbReference type="InterPro" id="IPR038718">
    <property type="entry name" value="SNF2-like_sf"/>
</dbReference>
<evidence type="ECO:0000313" key="5">
    <source>
        <dbReference type="EMBL" id="PWN57765.1"/>
    </source>
</evidence>
<dbReference type="Pfam" id="PF00176">
    <property type="entry name" value="SNF2-rel_dom"/>
    <property type="match status" value="1"/>
</dbReference>
<sequence length="986" mass="109326">METQMSPAPVHKPKRSWIQRILGQSRKEDARFALELTGEGAEFAAPHANASSDLLSYQRALLEQMEEEGLAEAIPAGYFVAAPELSRLGDDEARLLALPVPLEGKLELSVTGRTTQHAFQVKGQLCLPDGDRLPLPPPYGVVIHIPGLGDRLLRGPWYDAARALDDHARLESAQRTEPRNLALVASLQSAERNGLPIDLRHFRELEVVVPDKPSVAVTKMRDGSLRVSPNFGEGIAVDDVDLRLGQLEGEDGNSLRVRDKIVLLDGERRAAVKEVMQRHHIPAAEAKQFLETPSAFLDPGLIDLETGFAVRVEGVTVFQHIPSAEFGGSGTDWFEAAANACSPEVIVNLISSFEELSEFECNLQEARQSGAAYARCREQSIDISEPEAVDQALDKVRDRLVSEPSGAGGDKPKKERATFELKEALEGVDGKPADTAGPIDIDYSAYKRTPFTHQREGIEWMLRLSAASLRPETREQGPQGGLLADDMGLGKTYMAIVAVDQYLQRMREVGETEKPVLVVAPLSLLQNWADEVEKTVAQSPFDDVVILQADRDLNRFRLEGQARETHQDLEDGQLLDESSVRYALRVGKTYPDSVRLDRPRRLVLTSYDTLRNYQFSLGRIDWSWVIFDEAQNVKNPNTLQTRAAAALRAQFKLLATGTPVENRLSEFWCIMDIAQPGLLGTWSEFKDSYVSPAESDPVGVGRQLHSDVGRFMLRRVKEDVLDGLPPKTILRGARMPTDDEDASFRQFLRAPMTDVQIRHYDQALSDLHALKEANQGNAGALKALHRLRQVSLHPALLDKATDTQSPQQWAAESGKVMAIRPILEQIRAANEKVLIFAIYKTLQRHLKVWLEAEFGVPVSIVNGETKTRASGHSPSRLQIIDRFQQTPGFAILIMSPVAAGVGLTVTEANHVIHLERHWNPAKEAQATDRVYRIGQQRPVQVYLPASAHPQFTSFDDKLDQLLKSKESIKDAVISPALDESAVLSTL</sequence>
<dbReference type="GO" id="GO:0004386">
    <property type="term" value="F:helicase activity"/>
    <property type="evidence" value="ECO:0007669"/>
    <property type="project" value="UniProtKB-KW"/>
</dbReference>
<dbReference type="Proteomes" id="UP000251800">
    <property type="component" value="Unassembled WGS sequence"/>
</dbReference>
<accession>A0A363UQI4</accession>
<dbReference type="AlphaFoldDB" id="A0A363UQI4"/>
<feature type="domain" description="Helicase C-terminal" evidence="4">
    <location>
        <begin position="818"/>
        <end position="981"/>
    </location>
</feature>
<dbReference type="SMART" id="SM00487">
    <property type="entry name" value="DEXDc"/>
    <property type="match status" value="1"/>
</dbReference>
<dbReference type="PROSITE" id="PS51192">
    <property type="entry name" value="HELICASE_ATP_BIND_1"/>
    <property type="match status" value="1"/>
</dbReference>
<comment type="caution">
    <text evidence="5">The sequence shown here is derived from an EMBL/GenBank/DDBJ whole genome shotgun (WGS) entry which is preliminary data.</text>
</comment>
<keyword evidence="2 5" id="KW-0347">Helicase</keyword>
<evidence type="ECO:0000256" key="1">
    <source>
        <dbReference type="ARBA" id="ARBA00022801"/>
    </source>
</evidence>
<proteinExistence type="predicted"/>
<dbReference type="InterPro" id="IPR049730">
    <property type="entry name" value="SNF2/RAD54-like_C"/>
</dbReference>
<keyword evidence="1" id="KW-0378">Hydrolase</keyword>
<evidence type="ECO:0000256" key="2">
    <source>
        <dbReference type="ARBA" id="ARBA00022806"/>
    </source>
</evidence>
<dbReference type="PROSITE" id="PS51194">
    <property type="entry name" value="HELICASE_CTER"/>
    <property type="match status" value="1"/>
</dbReference>
<dbReference type="Gene3D" id="3.40.50.10810">
    <property type="entry name" value="Tandem AAA-ATPase domain"/>
    <property type="match status" value="1"/>
</dbReference>
<dbReference type="GO" id="GO:0016787">
    <property type="term" value="F:hydrolase activity"/>
    <property type="evidence" value="ECO:0007669"/>
    <property type="project" value="UniProtKB-KW"/>
</dbReference>
<dbReference type="CDD" id="cd18793">
    <property type="entry name" value="SF2_C_SNF"/>
    <property type="match status" value="1"/>
</dbReference>
<keyword evidence="2 5" id="KW-0067">ATP-binding</keyword>
<dbReference type="InterPro" id="IPR001650">
    <property type="entry name" value="Helicase_C-like"/>
</dbReference>
<dbReference type="InterPro" id="IPR014001">
    <property type="entry name" value="Helicase_ATP-bd"/>
</dbReference>
<dbReference type="SMART" id="SM00490">
    <property type="entry name" value="HELICc"/>
    <property type="match status" value="1"/>
</dbReference>
<dbReference type="InterPro" id="IPR000330">
    <property type="entry name" value="SNF2_N"/>
</dbReference>
<organism evidence="5 6">
    <name type="scientific">Abyssibacter profundi</name>
    <dbReference type="NCBI Taxonomy" id="2182787"/>
    <lineage>
        <taxon>Bacteria</taxon>
        <taxon>Pseudomonadati</taxon>
        <taxon>Pseudomonadota</taxon>
        <taxon>Gammaproteobacteria</taxon>
        <taxon>Chromatiales</taxon>
        <taxon>Oceanococcaceae</taxon>
        <taxon>Abyssibacter</taxon>
    </lineage>
</organism>
<dbReference type="EMBL" id="QEQK01000001">
    <property type="protein sequence ID" value="PWN57765.1"/>
    <property type="molecule type" value="Genomic_DNA"/>
</dbReference>
<keyword evidence="6" id="KW-1185">Reference proteome</keyword>
<dbReference type="PANTHER" id="PTHR45629">
    <property type="entry name" value="SNF2/RAD54 FAMILY MEMBER"/>
    <property type="match status" value="1"/>
</dbReference>
<gene>
    <name evidence="5" type="ORF">DEH80_01100</name>
</gene>
<dbReference type="SUPFAM" id="SSF52540">
    <property type="entry name" value="P-loop containing nucleoside triphosphate hydrolases"/>
    <property type="match status" value="2"/>
</dbReference>
<reference evidence="5 6" key="1">
    <citation type="submission" date="2018-05" db="EMBL/GenBank/DDBJ databases">
        <title>Abyssibacter profundi OUC007T gen. nov., sp. nov, a marine bacterium isolated from seawater of the Mariana Trench.</title>
        <authorList>
            <person name="Zhou S."/>
        </authorList>
    </citation>
    <scope>NUCLEOTIDE SEQUENCE [LARGE SCALE GENOMIC DNA]</scope>
    <source>
        <strain evidence="5 6">OUC007</strain>
    </source>
</reference>
<keyword evidence="2 5" id="KW-0547">Nucleotide-binding</keyword>
<dbReference type="PANTHER" id="PTHR45629:SF7">
    <property type="entry name" value="DNA EXCISION REPAIR PROTEIN ERCC-6-RELATED"/>
    <property type="match status" value="1"/>
</dbReference>
<name>A0A363UQI4_9GAMM</name>